<keyword evidence="1" id="KW-0143">Chaperone</keyword>
<dbReference type="AlphaFoldDB" id="A0A9W8M2L1"/>
<protein>
    <submittedName>
        <fullName evidence="4">DnaJ sub A member 3, mitochondrial</fullName>
    </submittedName>
</protein>
<proteinExistence type="predicted"/>
<evidence type="ECO:0000256" key="1">
    <source>
        <dbReference type="ARBA" id="ARBA00023186"/>
    </source>
</evidence>
<dbReference type="PROSITE" id="PS50076">
    <property type="entry name" value="DNAJ_2"/>
    <property type="match status" value="1"/>
</dbReference>
<dbReference type="SMART" id="SM00271">
    <property type="entry name" value="DnaJ"/>
    <property type="match status" value="1"/>
</dbReference>
<dbReference type="CDD" id="cd06257">
    <property type="entry name" value="DnaJ"/>
    <property type="match status" value="1"/>
</dbReference>
<dbReference type="InterPro" id="IPR018253">
    <property type="entry name" value="DnaJ_domain_CS"/>
</dbReference>
<evidence type="ECO:0000259" key="3">
    <source>
        <dbReference type="PROSITE" id="PS50076"/>
    </source>
</evidence>
<reference evidence="4" key="1">
    <citation type="submission" date="2022-07" db="EMBL/GenBank/DDBJ databases">
        <title>Phylogenomic reconstructions and comparative analyses of Kickxellomycotina fungi.</title>
        <authorList>
            <person name="Reynolds N.K."/>
            <person name="Stajich J.E."/>
            <person name="Barry K."/>
            <person name="Grigoriev I.V."/>
            <person name="Crous P."/>
            <person name="Smith M.E."/>
        </authorList>
    </citation>
    <scope>NUCLEOTIDE SEQUENCE</scope>
    <source>
        <strain evidence="4">RSA 476</strain>
    </source>
</reference>
<dbReference type="Pfam" id="PF00226">
    <property type="entry name" value="DnaJ"/>
    <property type="match status" value="1"/>
</dbReference>
<dbReference type="PANTHER" id="PTHR43096:SF52">
    <property type="entry name" value="DNAJ HOMOLOG 1, MITOCHONDRIAL-RELATED"/>
    <property type="match status" value="1"/>
</dbReference>
<gene>
    <name evidence="4" type="primary">DNAJA3</name>
    <name evidence="4" type="ORF">GGH94_005501</name>
</gene>
<feature type="domain" description="J" evidence="3">
    <location>
        <begin position="46"/>
        <end position="135"/>
    </location>
</feature>
<dbReference type="Proteomes" id="UP001140074">
    <property type="component" value="Unassembled WGS sequence"/>
</dbReference>
<dbReference type="InterPro" id="IPR036869">
    <property type="entry name" value="J_dom_sf"/>
</dbReference>
<dbReference type="PANTHER" id="PTHR43096">
    <property type="entry name" value="DNAJ HOMOLOG 1, MITOCHONDRIAL-RELATED"/>
    <property type="match status" value="1"/>
</dbReference>
<dbReference type="GO" id="GO:0051082">
    <property type="term" value="F:unfolded protein binding"/>
    <property type="evidence" value="ECO:0007669"/>
    <property type="project" value="TreeGrafter"/>
</dbReference>
<dbReference type="SUPFAM" id="SSF46565">
    <property type="entry name" value="Chaperone J-domain"/>
    <property type="match status" value="1"/>
</dbReference>
<feature type="region of interest" description="Disordered" evidence="2">
    <location>
        <begin position="139"/>
        <end position="176"/>
    </location>
</feature>
<keyword evidence="5" id="KW-1185">Reference proteome</keyword>
<evidence type="ECO:0000313" key="5">
    <source>
        <dbReference type="Proteomes" id="UP001140074"/>
    </source>
</evidence>
<dbReference type="GO" id="GO:0005737">
    <property type="term" value="C:cytoplasm"/>
    <property type="evidence" value="ECO:0007669"/>
    <property type="project" value="TreeGrafter"/>
</dbReference>
<dbReference type="InterPro" id="IPR001623">
    <property type="entry name" value="DnaJ_domain"/>
</dbReference>
<evidence type="ECO:0000256" key="2">
    <source>
        <dbReference type="SAM" id="MobiDB-lite"/>
    </source>
</evidence>
<evidence type="ECO:0000313" key="4">
    <source>
        <dbReference type="EMBL" id="KAJ2860462.1"/>
    </source>
</evidence>
<dbReference type="PRINTS" id="PR00625">
    <property type="entry name" value="JDOMAIN"/>
</dbReference>
<dbReference type="EMBL" id="JANBUY010000295">
    <property type="protein sequence ID" value="KAJ2860462.1"/>
    <property type="molecule type" value="Genomic_DNA"/>
</dbReference>
<sequence>MHSIWSLQRRLLQRSSISCAWTRHYATRDGRSQHEAEAIFARLGSDAYQTLGASKESSRGEIKWRYYQLCRDLHPDLHRTDNGIKPKSVPVSQQAWQTLGDEDRCKLLRERFASVLSAYEVLSDAELRQQYDLYRERGRHQPLAPHGSGRAWQVDPWASERPTPPGAASGRRRTREQKLADKQLTFGVFGLLGGMMLVSWFKRQAQYEDELRLAELRHDLSTEALDLAHRRAMEKWREAPPGHVMEYEAKRLAPARPGVKKADELQALWPEGSGLGLIALLDDSQLCGIHARTSVAEDPEVARQRARTRRALESDKVVSRYIALSSVLREHPAE</sequence>
<dbReference type="PROSITE" id="PS00636">
    <property type="entry name" value="DNAJ_1"/>
    <property type="match status" value="1"/>
</dbReference>
<accession>A0A9W8M2L1</accession>
<comment type="caution">
    <text evidence="4">The sequence shown here is derived from an EMBL/GenBank/DDBJ whole genome shotgun (WGS) entry which is preliminary data.</text>
</comment>
<organism evidence="4 5">
    <name type="scientific">Coemansia aciculifera</name>
    <dbReference type="NCBI Taxonomy" id="417176"/>
    <lineage>
        <taxon>Eukaryota</taxon>
        <taxon>Fungi</taxon>
        <taxon>Fungi incertae sedis</taxon>
        <taxon>Zoopagomycota</taxon>
        <taxon>Kickxellomycotina</taxon>
        <taxon>Kickxellomycetes</taxon>
        <taxon>Kickxellales</taxon>
        <taxon>Kickxellaceae</taxon>
        <taxon>Coemansia</taxon>
    </lineage>
</organism>
<dbReference type="Gene3D" id="1.10.287.110">
    <property type="entry name" value="DnaJ domain"/>
    <property type="match status" value="1"/>
</dbReference>
<dbReference type="GO" id="GO:0042026">
    <property type="term" value="P:protein refolding"/>
    <property type="evidence" value="ECO:0007669"/>
    <property type="project" value="TreeGrafter"/>
</dbReference>
<name>A0A9W8M2L1_9FUNG</name>